<feature type="transmembrane region" description="Helical" evidence="1">
    <location>
        <begin position="648"/>
        <end position="670"/>
    </location>
</feature>
<keyword evidence="1" id="KW-1133">Transmembrane helix</keyword>
<evidence type="ECO:0000313" key="2">
    <source>
        <dbReference type="EMBL" id="EMZ21864.1"/>
    </source>
</evidence>
<dbReference type="Proteomes" id="UP000012589">
    <property type="component" value="Unassembled WGS sequence"/>
</dbReference>
<feature type="transmembrane region" description="Helical" evidence="1">
    <location>
        <begin position="682"/>
        <end position="700"/>
    </location>
</feature>
<feature type="transmembrane region" description="Helical" evidence="1">
    <location>
        <begin position="12"/>
        <end position="31"/>
    </location>
</feature>
<feature type="transmembrane region" description="Helical" evidence="1">
    <location>
        <begin position="246"/>
        <end position="265"/>
    </location>
</feature>
<dbReference type="STRING" id="1235802.C823_04315"/>
<dbReference type="OrthoDB" id="2985456at2"/>
<feature type="transmembrane region" description="Helical" evidence="1">
    <location>
        <begin position="401"/>
        <end position="423"/>
    </location>
</feature>
<keyword evidence="1" id="KW-0472">Membrane</keyword>
<feature type="transmembrane region" description="Helical" evidence="1">
    <location>
        <begin position="588"/>
        <end position="606"/>
    </location>
</feature>
<dbReference type="PATRIC" id="fig|1235802.3.peg.4582"/>
<keyword evidence="1" id="KW-0812">Transmembrane</keyword>
<feature type="transmembrane region" description="Helical" evidence="1">
    <location>
        <begin position="43"/>
        <end position="64"/>
    </location>
</feature>
<sequence length="879" mass="100488">MSMKTLTALQLLHISGLYVVMTLLLPAVLFFRKISSKPFSVRFMIYQTVGNFYIITLVLALQLLHISNRYTLIGFTLCFFSFAYAGLHGINLKEGLSIVSKDLARLAEGQYGLRLYTGRMIERMRCAWKKLAAWIWNRFLTNRADVLLLLMVFAAYMVIYGRNAFEQYGYCASDIVVHNYWINYMSRGEPFVAGVYPLGFHCVIYYFHEVFHIDTYVLLRLFWVVQTFAIHLMLAAFIRVCCRTKYVAYVGLGIYLMVNLFRINTYSRYFSSLPQEFGMIFILPSLAFLFLFFQYYKKPPDLEDEEERIYLLDEVLAQAAQDKQECETQKRPVRGIGRICEAVRREFSCEGAWYLLLFALNFSLTLSIHFYNTMIAGIFCVGTAVGYGFRLFRRPYFGRVMLAGTTAIVIAVLPLLLAFVSGIPPEGSLYWGVNIINGTAKQQDVVRQEKNEGQSDDQNQSFLSLKEVRNIYMIKKGKVILNGEMIAREAEIDGGRVVSKGDVTVGNHQVKGGQMVADARLLEKGKVIYEGMFLAVGYDLPETESDPEHTASDKMCRVKAKVERIVSATLSTIRGYLIYAEYEWVCRLTPLSVCILGVLSMLFFLLRQTDAAARMLSTAVYMILMTVMFVAPELGLPELMDANGRTCIYYAYSLIVLWCFCIDGILQLMFGRFARGRVSDAVSFLLIPALAVTAAVTGTVKKTYAAPGLEPNGAVVCLTNIIRDNPDETWTIVSANDEMRMGEDHGFHYETDTFLRNMEEKGSSGEILIPTKNVFFFIEKIPIDYTEPYEDSGQKVSAKGAAQQLPVKTGIEMYKGRKRWIEMSRMYYWAKQFQSLYPNEMKVYYETDDFICYRVAQNEYSLFNFAIDYRYNTANDKKE</sequence>
<comment type="caution">
    <text evidence="2">The sequence shown here is derived from an EMBL/GenBank/DDBJ whole genome shotgun (WGS) entry which is preliminary data.</text>
</comment>
<protein>
    <submittedName>
        <fullName evidence="2">Uncharacterized protein</fullName>
    </submittedName>
</protein>
<feature type="transmembrane region" description="Helical" evidence="1">
    <location>
        <begin position="146"/>
        <end position="165"/>
    </location>
</feature>
<proteinExistence type="predicted"/>
<feature type="transmembrane region" description="Helical" evidence="1">
    <location>
        <begin position="618"/>
        <end position="636"/>
    </location>
</feature>
<reference evidence="2 3" key="1">
    <citation type="journal article" date="2014" name="Genome Announc.">
        <title>Draft genome sequences of the altered schaedler flora, a defined bacterial community from gnotobiotic mice.</title>
        <authorList>
            <person name="Wannemuehler M.J."/>
            <person name="Overstreet A.M."/>
            <person name="Ward D.V."/>
            <person name="Phillips G.J."/>
        </authorList>
    </citation>
    <scope>NUCLEOTIDE SEQUENCE [LARGE SCALE GENOMIC DNA]</scope>
    <source>
        <strain evidence="2 3">ASF492</strain>
    </source>
</reference>
<gene>
    <name evidence="2" type="ORF">C823_04315</name>
</gene>
<feature type="transmembrane region" description="Helical" evidence="1">
    <location>
        <begin position="190"/>
        <end position="207"/>
    </location>
</feature>
<name>N2ABR3_9FIRM</name>
<feature type="transmembrane region" description="Helical" evidence="1">
    <location>
        <begin position="219"/>
        <end position="240"/>
    </location>
</feature>
<accession>N2ABR3</accession>
<dbReference type="EMBL" id="AQFT01000126">
    <property type="protein sequence ID" value="EMZ21864.1"/>
    <property type="molecule type" value="Genomic_DNA"/>
</dbReference>
<feature type="transmembrane region" description="Helical" evidence="1">
    <location>
        <begin position="277"/>
        <end position="296"/>
    </location>
</feature>
<feature type="transmembrane region" description="Helical" evidence="1">
    <location>
        <begin position="368"/>
        <end position="389"/>
    </location>
</feature>
<keyword evidence="3" id="KW-1185">Reference proteome</keyword>
<dbReference type="eggNOG" id="ENOG502ZB7X">
    <property type="taxonomic scope" value="Bacteria"/>
</dbReference>
<evidence type="ECO:0000313" key="3">
    <source>
        <dbReference type="Proteomes" id="UP000012589"/>
    </source>
</evidence>
<evidence type="ECO:0000256" key="1">
    <source>
        <dbReference type="SAM" id="Phobius"/>
    </source>
</evidence>
<organism evidence="2 3">
    <name type="scientific">Eubacterium plexicaudatum ASF492</name>
    <dbReference type="NCBI Taxonomy" id="1235802"/>
    <lineage>
        <taxon>Bacteria</taxon>
        <taxon>Bacillati</taxon>
        <taxon>Bacillota</taxon>
        <taxon>Clostridia</taxon>
        <taxon>Eubacteriales</taxon>
        <taxon>Eubacteriaceae</taxon>
        <taxon>Eubacterium</taxon>
    </lineage>
</organism>
<dbReference type="HOGENOM" id="CLU_020249_0_0_9"/>
<feature type="transmembrane region" description="Helical" evidence="1">
    <location>
        <begin position="70"/>
        <end position="87"/>
    </location>
</feature>
<dbReference type="AlphaFoldDB" id="N2ABR3"/>